<keyword evidence="5 13" id="KW-0808">Transferase</keyword>
<dbReference type="SMART" id="SM00387">
    <property type="entry name" value="HATPase_c"/>
    <property type="match status" value="1"/>
</dbReference>
<keyword evidence="8 11" id="KW-1133">Transmembrane helix</keyword>
<name>A0ABV4YA20_9CYAN</name>
<dbReference type="InterPro" id="IPR003661">
    <property type="entry name" value="HisK_dim/P_dom"/>
</dbReference>
<evidence type="ECO:0000256" key="3">
    <source>
        <dbReference type="ARBA" id="ARBA00012438"/>
    </source>
</evidence>
<dbReference type="PROSITE" id="PS50109">
    <property type="entry name" value="HIS_KIN"/>
    <property type="match status" value="1"/>
</dbReference>
<dbReference type="SUPFAM" id="SSF55874">
    <property type="entry name" value="ATPase domain of HSP90 chaperone/DNA topoisomerase II/histidine kinase"/>
    <property type="match status" value="1"/>
</dbReference>
<evidence type="ECO:0000256" key="4">
    <source>
        <dbReference type="ARBA" id="ARBA00022553"/>
    </source>
</evidence>
<evidence type="ECO:0000256" key="7">
    <source>
        <dbReference type="ARBA" id="ARBA00022777"/>
    </source>
</evidence>
<dbReference type="SUPFAM" id="SSF47384">
    <property type="entry name" value="Homodimeric domain of signal transducing histidine kinase"/>
    <property type="match status" value="1"/>
</dbReference>
<dbReference type="PANTHER" id="PTHR45436:SF5">
    <property type="entry name" value="SENSOR HISTIDINE KINASE TRCS"/>
    <property type="match status" value="1"/>
</dbReference>
<dbReference type="GO" id="GO:0004673">
    <property type="term" value="F:protein histidine kinase activity"/>
    <property type="evidence" value="ECO:0007669"/>
    <property type="project" value="UniProtKB-EC"/>
</dbReference>
<evidence type="ECO:0000256" key="8">
    <source>
        <dbReference type="ARBA" id="ARBA00022989"/>
    </source>
</evidence>
<evidence type="ECO:0000256" key="6">
    <source>
        <dbReference type="ARBA" id="ARBA00022692"/>
    </source>
</evidence>
<protein>
    <recommendedName>
        <fullName evidence="3">histidine kinase</fullName>
        <ecNumber evidence="3">2.7.13.3</ecNumber>
    </recommendedName>
</protein>
<evidence type="ECO:0000256" key="5">
    <source>
        <dbReference type="ARBA" id="ARBA00022679"/>
    </source>
</evidence>
<keyword evidence="9" id="KW-0902">Two-component regulatory system</keyword>
<evidence type="ECO:0000256" key="1">
    <source>
        <dbReference type="ARBA" id="ARBA00000085"/>
    </source>
</evidence>
<gene>
    <name evidence="13" type="primary">rppB</name>
    <name evidence="13" type="ORF">ACE1B6_10025</name>
</gene>
<evidence type="ECO:0000313" key="14">
    <source>
        <dbReference type="Proteomes" id="UP001576776"/>
    </source>
</evidence>
<dbReference type="InterPro" id="IPR049835">
    <property type="entry name" value="RppB"/>
</dbReference>
<feature type="domain" description="Histidine kinase" evidence="12">
    <location>
        <begin position="235"/>
        <end position="454"/>
    </location>
</feature>
<dbReference type="Proteomes" id="UP001576776">
    <property type="component" value="Unassembled WGS sequence"/>
</dbReference>
<feature type="transmembrane region" description="Helical" evidence="11">
    <location>
        <begin position="194"/>
        <end position="215"/>
    </location>
</feature>
<keyword evidence="6 11" id="KW-0812">Transmembrane</keyword>
<dbReference type="PANTHER" id="PTHR45436">
    <property type="entry name" value="SENSOR HISTIDINE KINASE YKOH"/>
    <property type="match status" value="1"/>
</dbReference>
<evidence type="ECO:0000259" key="12">
    <source>
        <dbReference type="PROSITE" id="PS50109"/>
    </source>
</evidence>
<dbReference type="RefSeq" id="WP_413257107.1">
    <property type="nucleotide sequence ID" value="NZ_JBHFNS010000042.1"/>
</dbReference>
<organism evidence="13 14">
    <name type="scientific">Floridaenema fluviatile BLCC-F154</name>
    <dbReference type="NCBI Taxonomy" id="3153640"/>
    <lineage>
        <taxon>Bacteria</taxon>
        <taxon>Bacillati</taxon>
        <taxon>Cyanobacteriota</taxon>
        <taxon>Cyanophyceae</taxon>
        <taxon>Oscillatoriophycideae</taxon>
        <taxon>Aerosakkonematales</taxon>
        <taxon>Aerosakkonemataceae</taxon>
        <taxon>Floridanema</taxon>
        <taxon>Floridanema fluviatile</taxon>
    </lineage>
</organism>
<dbReference type="Gene3D" id="3.30.565.10">
    <property type="entry name" value="Histidine kinase-like ATPase, C-terminal domain"/>
    <property type="match status" value="1"/>
</dbReference>
<keyword evidence="10 11" id="KW-0472">Membrane</keyword>
<dbReference type="InterPro" id="IPR050428">
    <property type="entry name" value="TCS_sensor_his_kinase"/>
</dbReference>
<keyword evidence="14" id="KW-1185">Reference proteome</keyword>
<evidence type="ECO:0000256" key="2">
    <source>
        <dbReference type="ARBA" id="ARBA00004370"/>
    </source>
</evidence>
<dbReference type="EC" id="2.7.13.3" evidence="3"/>
<dbReference type="InterPro" id="IPR036890">
    <property type="entry name" value="HATPase_C_sf"/>
</dbReference>
<evidence type="ECO:0000256" key="10">
    <source>
        <dbReference type="ARBA" id="ARBA00023136"/>
    </source>
</evidence>
<dbReference type="Pfam" id="PF00512">
    <property type="entry name" value="HisKA"/>
    <property type="match status" value="1"/>
</dbReference>
<comment type="subcellular location">
    <subcellularLocation>
        <location evidence="2">Membrane</location>
    </subcellularLocation>
</comment>
<dbReference type="SMART" id="SM00388">
    <property type="entry name" value="HisKA"/>
    <property type="match status" value="1"/>
</dbReference>
<keyword evidence="7 13" id="KW-0418">Kinase</keyword>
<evidence type="ECO:0000313" key="13">
    <source>
        <dbReference type="EMBL" id="MFB2935607.1"/>
    </source>
</evidence>
<dbReference type="InterPro" id="IPR005467">
    <property type="entry name" value="His_kinase_dom"/>
</dbReference>
<dbReference type="InterPro" id="IPR003594">
    <property type="entry name" value="HATPase_dom"/>
</dbReference>
<dbReference type="Pfam" id="PF02518">
    <property type="entry name" value="HATPase_c"/>
    <property type="match status" value="1"/>
</dbReference>
<accession>A0ABV4YA20</accession>
<dbReference type="Gene3D" id="1.10.287.130">
    <property type="match status" value="1"/>
</dbReference>
<dbReference type="PRINTS" id="PR00344">
    <property type="entry name" value="BCTRLSENSOR"/>
</dbReference>
<keyword evidence="4" id="KW-0597">Phosphoprotein</keyword>
<evidence type="ECO:0000256" key="11">
    <source>
        <dbReference type="SAM" id="Phobius"/>
    </source>
</evidence>
<comment type="caution">
    <text evidence="13">The sequence shown here is derived from an EMBL/GenBank/DDBJ whole genome shotgun (WGS) entry which is preliminary data.</text>
</comment>
<dbReference type="EMBL" id="JBHFNS010000042">
    <property type="protein sequence ID" value="MFB2935607.1"/>
    <property type="molecule type" value="Genomic_DNA"/>
</dbReference>
<reference evidence="13 14" key="1">
    <citation type="submission" date="2024-09" db="EMBL/GenBank/DDBJ databases">
        <title>Floridaenema gen nov. (Aerosakkonemataceae, Aerosakkonematales ord. nov., Cyanobacteria) from benthic tropical and subtropical fresh waters, with the description of four new species.</title>
        <authorList>
            <person name="Moretto J.A."/>
            <person name="Berthold D.E."/>
            <person name="Lefler F.W."/>
            <person name="Huang I.-S."/>
            <person name="Laughinghouse H. IV."/>
        </authorList>
    </citation>
    <scope>NUCLEOTIDE SEQUENCE [LARGE SCALE GENOMIC DNA]</scope>
    <source>
        <strain evidence="13 14">BLCC-F154</strain>
    </source>
</reference>
<dbReference type="InterPro" id="IPR036097">
    <property type="entry name" value="HisK_dim/P_sf"/>
</dbReference>
<proteinExistence type="predicted"/>
<dbReference type="NCBIfam" id="NF041735">
    <property type="entry name" value="hist_kin_RppB"/>
    <property type="match status" value="1"/>
</dbReference>
<sequence>MMQTKPFRQTRWRLAFWYAVVMGFILSLCGFGVYQVMIYAHLVAIDQELKSVTRTLHNSIEPNLKQAGRLEPIFQQLLPDICSAQISCHTQTIYRQEYHTSTERSIFSTLYQGNYYYIRFVDSSGRLIALAGLQPEGLPLTVGQEVWQTLKDQQGDRYHQMSLPLHTQNNQSWGYIQVGRSLKDLDSRLNALKLFLGLGLPITVLLVGGSSWWLAGLAMQPINQSYQQMKQFTADAAHELRTPVAAIQAVTESVLRMSYLSESEARDTLQNVASQNHRLAEMIEDLLLLSRLEEQKILTPQVPWCLNDLVSDLVEEFADMAFAAKVMLTSEVRVRESLYVVGDENQLYRLVSNLITNAIKYTPAGGQITVVLDRSNGHALIEVRDTGIGIAPEEQTRIFERFYRVSSDRSRSSGGAGLGLAIASAIVQAHGGSLTLQSELGKGSTFTIRLPSISK</sequence>
<feature type="transmembrane region" description="Helical" evidence="11">
    <location>
        <begin position="15"/>
        <end position="40"/>
    </location>
</feature>
<dbReference type="InterPro" id="IPR004358">
    <property type="entry name" value="Sig_transdc_His_kin-like_C"/>
</dbReference>
<dbReference type="CDD" id="cd00082">
    <property type="entry name" value="HisKA"/>
    <property type="match status" value="1"/>
</dbReference>
<comment type="catalytic activity">
    <reaction evidence="1">
        <text>ATP + protein L-histidine = ADP + protein N-phospho-L-histidine.</text>
        <dbReference type="EC" id="2.7.13.3"/>
    </reaction>
</comment>
<evidence type="ECO:0000256" key="9">
    <source>
        <dbReference type="ARBA" id="ARBA00023012"/>
    </source>
</evidence>
<dbReference type="CDD" id="cd00075">
    <property type="entry name" value="HATPase"/>
    <property type="match status" value="1"/>
</dbReference>